<feature type="non-terminal residue" evidence="2">
    <location>
        <position position="1"/>
    </location>
</feature>
<dbReference type="Proteomes" id="UP000240653">
    <property type="component" value="Unassembled WGS sequence"/>
</dbReference>
<protein>
    <submittedName>
        <fullName evidence="2">Uncharacterized protein</fullName>
    </submittedName>
</protein>
<dbReference type="EMBL" id="PXYL01000007">
    <property type="protein sequence ID" value="PSJ59650.1"/>
    <property type="molecule type" value="Genomic_DNA"/>
</dbReference>
<evidence type="ECO:0000313" key="2">
    <source>
        <dbReference type="EMBL" id="PSJ59650.1"/>
    </source>
</evidence>
<comment type="caution">
    <text evidence="2">The sequence shown here is derived from an EMBL/GenBank/DDBJ whole genome shotgun (WGS) entry which is preliminary data.</text>
</comment>
<organism evidence="2 3">
    <name type="scientific">Pseudaminobacter soli</name>
    <name type="common">ex Li et al. 2025</name>
    <dbReference type="NCBI Taxonomy" id="1295366"/>
    <lineage>
        <taxon>Bacteria</taxon>
        <taxon>Pseudomonadati</taxon>
        <taxon>Pseudomonadota</taxon>
        <taxon>Alphaproteobacteria</taxon>
        <taxon>Hyphomicrobiales</taxon>
        <taxon>Phyllobacteriaceae</taxon>
        <taxon>Pseudaminobacter</taxon>
    </lineage>
</organism>
<keyword evidence="3" id="KW-1185">Reference proteome</keyword>
<accession>A0A2P7SB06</accession>
<dbReference type="AlphaFoldDB" id="A0A2P7SB06"/>
<reference evidence="2 3" key="1">
    <citation type="submission" date="2018-03" db="EMBL/GenBank/DDBJ databases">
        <title>The draft genome of Mesorhizobium soli JCM 19897.</title>
        <authorList>
            <person name="Li L."/>
            <person name="Liu L."/>
            <person name="Liang L."/>
            <person name="Wang T."/>
            <person name="Zhang X."/>
        </authorList>
    </citation>
    <scope>NUCLEOTIDE SEQUENCE [LARGE SCALE GENOMIC DNA]</scope>
    <source>
        <strain evidence="2 3">JCM 19897</strain>
    </source>
</reference>
<name>A0A2P7SB06_9HYPH</name>
<evidence type="ECO:0000256" key="1">
    <source>
        <dbReference type="SAM" id="MobiDB-lite"/>
    </source>
</evidence>
<evidence type="ECO:0000313" key="3">
    <source>
        <dbReference type="Proteomes" id="UP000240653"/>
    </source>
</evidence>
<sequence>KHQPGAASRRSLRACASSGAFQCPLQRLTSLLQGGPLFRGQTTGETDPICEDGGNRSRADIHSELTHLVITALGQTLKDGSEQNHAHSGVR</sequence>
<gene>
    <name evidence="2" type="ORF">C7I85_14885</name>
</gene>
<feature type="region of interest" description="Disordered" evidence="1">
    <location>
        <begin position="36"/>
        <end position="55"/>
    </location>
</feature>
<proteinExistence type="predicted"/>